<evidence type="ECO:0000256" key="11">
    <source>
        <dbReference type="PIRSR" id="PIRSR614732-2"/>
    </source>
</evidence>
<feature type="binding site" evidence="9 11">
    <location>
        <position position="214"/>
    </location>
    <ligand>
        <name>substrate</name>
    </ligand>
</feature>
<feature type="binding site" evidence="9 11">
    <location>
        <position position="123"/>
    </location>
    <ligand>
        <name>substrate</name>
    </ligand>
</feature>
<feature type="active site" description="For OMPdecase activity" evidence="10">
    <location>
        <position position="64"/>
    </location>
</feature>
<dbReference type="PROSITE" id="PS00156">
    <property type="entry name" value="OMPDECASE"/>
    <property type="match status" value="1"/>
</dbReference>
<evidence type="ECO:0000256" key="5">
    <source>
        <dbReference type="ARBA" id="ARBA00022975"/>
    </source>
</evidence>
<dbReference type="RefSeq" id="WP_084053660.1">
    <property type="nucleotide sequence ID" value="NZ_FWWT01000021.1"/>
</dbReference>
<dbReference type="NCBIfam" id="TIGR01740">
    <property type="entry name" value="pyrF"/>
    <property type="match status" value="1"/>
</dbReference>
<dbReference type="GO" id="GO:0005829">
    <property type="term" value="C:cytosol"/>
    <property type="evidence" value="ECO:0007669"/>
    <property type="project" value="TreeGrafter"/>
</dbReference>
<dbReference type="EC" id="4.1.1.23" evidence="9"/>
<comment type="subunit">
    <text evidence="3 9">Homodimer.</text>
</comment>
<dbReference type="STRING" id="656914.SAMN00017405_2069"/>
<dbReference type="SMART" id="SM00934">
    <property type="entry name" value="OMPdecase"/>
    <property type="match status" value="1"/>
</dbReference>
<dbReference type="Proteomes" id="UP000192731">
    <property type="component" value="Unassembled WGS sequence"/>
</dbReference>
<feature type="active site" description="For OMPdecase activity" evidence="10">
    <location>
        <position position="59"/>
    </location>
</feature>
<protein>
    <recommendedName>
        <fullName evidence="9">Orotidine 5'-phosphate decarboxylase</fullName>
        <ecNumber evidence="9">4.1.1.23</ecNumber>
    </recommendedName>
    <alternativeName>
        <fullName evidence="9">OMP decarboxylase</fullName>
        <shortName evidence="9">OMPDCase</shortName>
        <shortName evidence="9">OMPdecase</shortName>
    </alternativeName>
</protein>
<evidence type="ECO:0000256" key="2">
    <source>
        <dbReference type="ARBA" id="ARBA00004861"/>
    </source>
</evidence>
<dbReference type="HAMAP" id="MF_01200_B">
    <property type="entry name" value="OMPdecase_type1_B"/>
    <property type="match status" value="1"/>
</dbReference>
<gene>
    <name evidence="9" type="primary">pyrF</name>
    <name evidence="14" type="ORF">SAMN00017405_2069</name>
</gene>
<feature type="domain" description="Orotidine 5'-phosphate decarboxylase" evidence="13">
    <location>
        <begin position="4"/>
        <end position="229"/>
    </location>
</feature>
<evidence type="ECO:0000256" key="3">
    <source>
        <dbReference type="ARBA" id="ARBA00011738"/>
    </source>
</evidence>
<feature type="binding site" evidence="9 11">
    <location>
        <position position="32"/>
    </location>
    <ligand>
        <name>substrate</name>
    </ligand>
</feature>
<proteinExistence type="inferred from homology"/>
<dbReference type="GO" id="GO:0004590">
    <property type="term" value="F:orotidine-5'-phosphate decarboxylase activity"/>
    <property type="evidence" value="ECO:0007669"/>
    <property type="project" value="UniProtKB-UniRule"/>
</dbReference>
<feature type="active site" description="Proton donor" evidence="9">
    <location>
        <position position="61"/>
    </location>
</feature>
<reference evidence="14 15" key="1">
    <citation type="submission" date="2017-04" db="EMBL/GenBank/DDBJ databases">
        <authorList>
            <person name="Afonso C.L."/>
            <person name="Miller P.J."/>
            <person name="Scott M.A."/>
            <person name="Spackman E."/>
            <person name="Goraichik I."/>
            <person name="Dimitrov K.M."/>
            <person name="Suarez D.L."/>
            <person name="Swayne D.E."/>
        </authorList>
    </citation>
    <scope>NUCLEOTIDE SEQUENCE [LARGE SCALE GENOMIC DNA]</scope>
    <source>
        <strain evidence="14 15">DSM 11270</strain>
    </source>
</reference>
<comment type="similarity">
    <text evidence="8 9">Belongs to the OMP decarboxylase family. Type 1 subfamily.</text>
</comment>
<comment type="catalytic activity">
    <reaction evidence="7 9 12">
        <text>orotidine 5'-phosphate + H(+) = UMP + CO2</text>
        <dbReference type="Rhea" id="RHEA:11596"/>
        <dbReference type="ChEBI" id="CHEBI:15378"/>
        <dbReference type="ChEBI" id="CHEBI:16526"/>
        <dbReference type="ChEBI" id="CHEBI:57538"/>
        <dbReference type="ChEBI" id="CHEBI:57865"/>
        <dbReference type="EC" id="4.1.1.23"/>
    </reaction>
</comment>
<dbReference type="SUPFAM" id="SSF51366">
    <property type="entry name" value="Ribulose-phoshate binding barrel"/>
    <property type="match status" value="1"/>
</dbReference>
<dbReference type="InterPro" id="IPR014732">
    <property type="entry name" value="OMPdecase"/>
</dbReference>
<evidence type="ECO:0000313" key="15">
    <source>
        <dbReference type="Proteomes" id="UP000192731"/>
    </source>
</evidence>
<feature type="binding site" evidence="9 11">
    <location>
        <position position="213"/>
    </location>
    <ligand>
        <name>substrate</name>
    </ligand>
</feature>
<evidence type="ECO:0000313" key="14">
    <source>
        <dbReference type="EMBL" id="SMB92621.1"/>
    </source>
</evidence>
<keyword evidence="6 9" id="KW-0456">Lyase</keyword>
<dbReference type="InterPro" id="IPR013785">
    <property type="entry name" value="Aldolase_TIM"/>
</dbReference>
<feature type="binding site" evidence="9 11">
    <location>
        <position position="193"/>
    </location>
    <ligand>
        <name>substrate</name>
    </ligand>
</feature>
<dbReference type="PANTHER" id="PTHR32119">
    <property type="entry name" value="OROTIDINE 5'-PHOSPHATE DECARBOXYLASE"/>
    <property type="match status" value="1"/>
</dbReference>
<dbReference type="EMBL" id="FWWT01000021">
    <property type="protein sequence ID" value="SMB92621.1"/>
    <property type="molecule type" value="Genomic_DNA"/>
</dbReference>
<feature type="binding site" evidence="9 11">
    <location>
        <position position="184"/>
    </location>
    <ligand>
        <name>substrate</name>
    </ligand>
</feature>
<dbReference type="PANTHER" id="PTHR32119:SF2">
    <property type="entry name" value="OROTIDINE 5'-PHOSPHATE DECARBOXYLASE"/>
    <property type="match status" value="1"/>
</dbReference>
<evidence type="ECO:0000256" key="1">
    <source>
        <dbReference type="ARBA" id="ARBA00002356"/>
    </source>
</evidence>
<dbReference type="InterPro" id="IPR001754">
    <property type="entry name" value="OMPdeCOase_dom"/>
</dbReference>
<dbReference type="Gene3D" id="3.20.20.70">
    <property type="entry name" value="Aldolase class I"/>
    <property type="match status" value="1"/>
</dbReference>
<dbReference type="InterPro" id="IPR047596">
    <property type="entry name" value="OMPdecase_bac"/>
</dbReference>
<dbReference type="InterPro" id="IPR011060">
    <property type="entry name" value="RibuloseP-bd_barrel"/>
</dbReference>
<dbReference type="GO" id="GO:0006207">
    <property type="term" value="P:'de novo' pyrimidine nucleobase biosynthetic process"/>
    <property type="evidence" value="ECO:0007669"/>
    <property type="project" value="InterPro"/>
</dbReference>
<dbReference type="InterPro" id="IPR018089">
    <property type="entry name" value="OMPdecase_AS"/>
</dbReference>
<feature type="binding site" evidence="9">
    <location>
        <begin position="59"/>
        <end position="68"/>
    </location>
    <ligand>
        <name>substrate</name>
    </ligand>
</feature>
<keyword evidence="5 9" id="KW-0665">Pyrimidine biosynthesis</keyword>
<comment type="pathway">
    <text evidence="2 9 12">Pyrimidine metabolism; UMP biosynthesis via de novo pathway; UMP from orotate: step 2/2.</text>
</comment>
<dbReference type="Pfam" id="PF00215">
    <property type="entry name" value="OMPdecase"/>
    <property type="match status" value="1"/>
</dbReference>
<dbReference type="FunFam" id="3.20.20.70:FF:000015">
    <property type="entry name" value="Orotidine 5'-phosphate decarboxylase"/>
    <property type="match status" value="1"/>
</dbReference>
<feature type="binding site" evidence="9 11">
    <location>
        <position position="10"/>
    </location>
    <ligand>
        <name>substrate</name>
    </ligand>
</feature>
<evidence type="ECO:0000256" key="12">
    <source>
        <dbReference type="RuleBase" id="RU000512"/>
    </source>
</evidence>
<evidence type="ECO:0000256" key="10">
    <source>
        <dbReference type="PIRSR" id="PIRSR614732-1"/>
    </source>
</evidence>
<feature type="active site" description="For OMPdecase activity" evidence="10">
    <location>
        <position position="61"/>
    </location>
</feature>
<sequence>MSSKLIVALDVNDLNEAKNLVTVLGDSVNYYKVGLELFLNTGGKVLEFLKDQKKKIFLDLKFHDIPNTVAQAAKWATTLGVDMFNVHASGGREMLQKVSEVVSETAKAQKIDKPLVIAVTILTSFNEEGITEVGYNGSIENLATNLAKLTKEGGLDGVVCSPKEVENIKKVCGREFITVCPGVRPKWSVSGDQKRIMTPKDAIEIGADFLVVGRPITKSNDPYEAAMKIINEMEQI</sequence>
<organism evidence="14 15">
    <name type="scientific">Desulfonispora thiosulfatigenes DSM 11270</name>
    <dbReference type="NCBI Taxonomy" id="656914"/>
    <lineage>
        <taxon>Bacteria</taxon>
        <taxon>Bacillati</taxon>
        <taxon>Bacillota</taxon>
        <taxon>Clostridia</taxon>
        <taxon>Eubacteriales</taxon>
        <taxon>Peptococcaceae</taxon>
        <taxon>Desulfonispora</taxon>
    </lineage>
</organism>
<keyword evidence="4 9" id="KW-0210">Decarboxylase</keyword>
<evidence type="ECO:0000256" key="6">
    <source>
        <dbReference type="ARBA" id="ARBA00023239"/>
    </source>
</evidence>
<dbReference type="AlphaFoldDB" id="A0A1W1VHT8"/>
<dbReference type="UniPathway" id="UPA00070">
    <property type="reaction ID" value="UER00120"/>
</dbReference>
<keyword evidence="15" id="KW-1185">Reference proteome</keyword>
<dbReference type="GO" id="GO:0044205">
    <property type="term" value="P:'de novo' UMP biosynthetic process"/>
    <property type="evidence" value="ECO:0007669"/>
    <property type="project" value="UniProtKB-UniRule"/>
</dbReference>
<evidence type="ECO:0000256" key="4">
    <source>
        <dbReference type="ARBA" id="ARBA00022793"/>
    </source>
</evidence>
<evidence type="ECO:0000256" key="9">
    <source>
        <dbReference type="HAMAP-Rule" id="MF_01200"/>
    </source>
</evidence>
<dbReference type="CDD" id="cd04725">
    <property type="entry name" value="OMP_decarboxylase_like"/>
    <property type="match status" value="1"/>
</dbReference>
<evidence type="ECO:0000256" key="7">
    <source>
        <dbReference type="ARBA" id="ARBA00049157"/>
    </source>
</evidence>
<evidence type="ECO:0000259" key="13">
    <source>
        <dbReference type="SMART" id="SM00934"/>
    </source>
</evidence>
<dbReference type="NCBIfam" id="NF001273">
    <property type="entry name" value="PRK00230.1"/>
    <property type="match status" value="1"/>
</dbReference>
<accession>A0A1W1VHT8</accession>
<name>A0A1W1VHT8_DESTI</name>
<comment type="function">
    <text evidence="1 9">Catalyzes the decarboxylation of orotidine 5'-monophosphate (OMP) to uridine 5'-monophosphate (UMP).</text>
</comment>
<dbReference type="OrthoDB" id="9806203at2"/>
<evidence type="ECO:0000256" key="8">
    <source>
        <dbReference type="ARBA" id="ARBA00061012"/>
    </source>
</evidence>